<evidence type="ECO:0000313" key="1">
    <source>
        <dbReference type="EMBL" id="MER6903889.1"/>
    </source>
</evidence>
<dbReference type="RefSeq" id="WP_350722415.1">
    <property type="nucleotide sequence ID" value="NZ_JBEPCO010000036.1"/>
</dbReference>
<reference evidence="1 2" key="1">
    <citation type="submission" date="2024-06" db="EMBL/GenBank/DDBJ databases">
        <title>The Natural Products Discovery Center: Release of the First 8490 Sequenced Strains for Exploring Actinobacteria Biosynthetic Diversity.</title>
        <authorList>
            <person name="Kalkreuter E."/>
            <person name="Kautsar S.A."/>
            <person name="Yang D."/>
            <person name="Bader C.D."/>
            <person name="Teijaro C.N."/>
            <person name="Fluegel L."/>
            <person name="Davis C.M."/>
            <person name="Simpson J.R."/>
            <person name="Lauterbach L."/>
            <person name="Steele A.D."/>
            <person name="Gui C."/>
            <person name="Meng S."/>
            <person name="Li G."/>
            <person name="Viehrig K."/>
            <person name="Ye F."/>
            <person name="Su P."/>
            <person name="Kiefer A.F."/>
            <person name="Nichols A."/>
            <person name="Cepeda A.J."/>
            <person name="Yan W."/>
            <person name="Fan B."/>
            <person name="Jiang Y."/>
            <person name="Adhikari A."/>
            <person name="Zheng C.-J."/>
            <person name="Schuster L."/>
            <person name="Cowan T.M."/>
            <person name="Smanski M.J."/>
            <person name="Chevrette M.G."/>
            <person name="De Carvalho L.P.S."/>
            <person name="Shen B."/>
        </authorList>
    </citation>
    <scope>NUCLEOTIDE SEQUENCE [LARGE SCALE GENOMIC DNA]</scope>
    <source>
        <strain evidence="1 2">NPDC000632</strain>
    </source>
</reference>
<proteinExistence type="predicted"/>
<gene>
    <name evidence="1" type="ORF">ABT322_08885</name>
</gene>
<dbReference type="EMBL" id="JBEPCV010000005">
    <property type="protein sequence ID" value="MER6903889.1"/>
    <property type="molecule type" value="Genomic_DNA"/>
</dbReference>
<keyword evidence="2" id="KW-1185">Reference proteome</keyword>
<name>A0ABV1VBN7_9ACTN</name>
<dbReference type="Proteomes" id="UP001490330">
    <property type="component" value="Unassembled WGS sequence"/>
</dbReference>
<evidence type="ECO:0000313" key="2">
    <source>
        <dbReference type="Proteomes" id="UP001490330"/>
    </source>
</evidence>
<accession>A0ABV1VBN7</accession>
<comment type="caution">
    <text evidence="1">The sequence shown here is derived from an EMBL/GenBank/DDBJ whole genome shotgun (WGS) entry which is preliminary data.</text>
</comment>
<sequence>MSGSNKKRGLRGGALAFGVNRAPQGLQLEGQQLAQPVVPQPAER</sequence>
<organism evidence="1 2">
    <name type="scientific">Streptomyces flaveolus</name>
    <dbReference type="NCBI Taxonomy" id="67297"/>
    <lineage>
        <taxon>Bacteria</taxon>
        <taxon>Bacillati</taxon>
        <taxon>Actinomycetota</taxon>
        <taxon>Actinomycetes</taxon>
        <taxon>Kitasatosporales</taxon>
        <taxon>Streptomycetaceae</taxon>
        <taxon>Streptomyces</taxon>
    </lineage>
</organism>
<protein>
    <submittedName>
        <fullName evidence="1">Uncharacterized protein</fullName>
    </submittedName>
</protein>